<feature type="transmembrane region" description="Helical" evidence="7">
    <location>
        <begin position="22"/>
        <end position="39"/>
    </location>
</feature>
<keyword evidence="7" id="KW-0813">Transport</keyword>
<feature type="transmembrane region" description="Helical" evidence="7">
    <location>
        <begin position="204"/>
        <end position="225"/>
    </location>
</feature>
<dbReference type="GO" id="GO:0005886">
    <property type="term" value="C:plasma membrane"/>
    <property type="evidence" value="ECO:0007669"/>
    <property type="project" value="UniProtKB-SubCell"/>
</dbReference>
<dbReference type="InterPro" id="IPR025505">
    <property type="entry name" value="FHIPEP_CS"/>
</dbReference>
<name>A0A117M445_9FIRM</name>
<dbReference type="PANTHER" id="PTHR30161">
    <property type="entry name" value="FLAGELLAR EXPORT PROTEIN, MEMBRANE FLHA SUBUNIT-RELATED"/>
    <property type="match status" value="1"/>
</dbReference>
<dbReference type="Proteomes" id="UP000054705">
    <property type="component" value="Unassembled WGS sequence"/>
</dbReference>
<feature type="transmembrane region" description="Helical" evidence="7">
    <location>
        <begin position="46"/>
        <end position="66"/>
    </location>
</feature>
<evidence type="ECO:0000256" key="1">
    <source>
        <dbReference type="ARBA" id="ARBA00004651"/>
    </source>
</evidence>
<dbReference type="EMBL" id="LGGS01000037">
    <property type="protein sequence ID" value="KUK83304.1"/>
    <property type="molecule type" value="Genomic_DNA"/>
</dbReference>
<keyword evidence="3 7" id="KW-1003">Cell membrane</keyword>
<proteinExistence type="inferred from homology"/>
<keyword evidence="7" id="KW-0653">Protein transport</keyword>
<evidence type="ECO:0000256" key="2">
    <source>
        <dbReference type="ARBA" id="ARBA00008835"/>
    </source>
</evidence>
<evidence type="ECO:0000256" key="4">
    <source>
        <dbReference type="ARBA" id="ARBA00022692"/>
    </source>
</evidence>
<protein>
    <recommendedName>
        <fullName evidence="7">Flagellar biosynthesis protein FlhA</fullName>
    </recommendedName>
</protein>
<keyword evidence="4 7" id="KW-0812">Transmembrane</keyword>
<keyword evidence="6 7" id="KW-0472">Membrane</keyword>
<comment type="caution">
    <text evidence="7">Lacks conserved residue(s) required for the propagation of feature annotation.</text>
</comment>
<organism evidence="8 9">
    <name type="scientific">Pelotomaculum thermopropionicum</name>
    <dbReference type="NCBI Taxonomy" id="110500"/>
    <lineage>
        <taxon>Bacteria</taxon>
        <taxon>Bacillati</taxon>
        <taxon>Bacillota</taxon>
        <taxon>Clostridia</taxon>
        <taxon>Eubacteriales</taxon>
        <taxon>Desulfotomaculaceae</taxon>
        <taxon>Pelotomaculum</taxon>
    </lineage>
</organism>
<dbReference type="Gene3D" id="3.40.50.12790">
    <property type="entry name" value="FHIPEP family, domain 4"/>
    <property type="match status" value="1"/>
</dbReference>
<comment type="function">
    <text evidence="7">Required for formation of the rod structure of the flagellar apparatus. Together with FliI and FliH, may constitute the export apparatus of flagellin.</text>
</comment>
<dbReference type="GO" id="GO:0044780">
    <property type="term" value="P:bacterial-type flagellum assembly"/>
    <property type="evidence" value="ECO:0007669"/>
    <property type="project" value="InterPro"/>
</dbReference>
<dbReference type="PATRIC" id="fig|110500.4.peg.470"/>
<reference evidence="9" key="1">
    <citation type="journal article" date="2015" name="MBio">
        <title>Genome-Resolved Metagenomic Analysis Reveals Roles for Candidate Phyla and Other Microbial Community Members in Biogeochemical Transformations in Oil Reservoirs.</title>
        <authorList>
            <person name="Hu P."/>
            <person name="Tom L."/>
            <person name="Singh A."/>
            <person name="Thomas B.C."/>
            <person name="Baker B.J."/>
            <person name="Piceno Y.M."/>
            <person name="Andersen G.L."/>
            <person name="Banfield J.F."/>
        </authorList>
    </citation>
    <scope>NUCLEOTIDE SEQUENCE [LARGE SCALE GENOMIC DNA]</scope>
</reference>
<feature type="transmembrane region" description="Helical" evidence="7">
    <location>
        <begin position="280"/>
        <end position="300"/>
    </location>
</feature>
<dbReference type="PIRSF" id="PIRSF005419">
    <property type="entry name" value="FlhA"/>
    <property type="match status" value="1"/>
</dbReference>
<feature type="transmembrane region" description="Helical" evidence="7">
    <location>
        <begin position="120"/>
        <end position="140"/>
    </location>
</feature>
<dbReference type="Pfam" id="PF00771">
    <property type="entry name" value="FHIPEP"/>
    <property type="match status" value="1"/>
</dbReference>
<feature type="transmembrane region" description="Helical" evidence="7">
    <location>
        <begin position="245"/>
        <end position="268"/>
    </location>
</feature>
<evidence type="ECO:0000256" key="3">
    <source>
        <dbReference type="ARBA" id="ARBA00022475"/>
    </source>
</evidence>
<evidence type="ECO:0000256" key="7">
    <source>
        <dbReference type="RuleBase" id="RU364093"/>
    </source>
</evidence>
<keyword evidence="8" id="KW-0282">Flagellum</keyword>
<dbReference type="PANTHER" id="PTHR30161:SF1">
    <property type="entry name" value="FLAGELLAR BIOSYNTHESIS PROTEIN FLHA-RELATED"/>
    <property type="match status" value="1"/>
</dbReference>
<sequence>MASPVSSLPAAAGSYLKRSSDLIVAGLIIGIVLLIIIPLSPGVLDLLLTLSITLGMVVLLITMFTIEPLQFSVFPTLLLVTTLYRLALNISSTRLILSDAAAGKVIAAFGDFVVGGDYVVGMVVFVIITVIQFVVITNGAGRVAEVGARFTLDAMPGKQMSIDAEFNAGMINEAEARERRKRLQREADFFGAMDGASKFVRGDAIAGIVIIIINILGGFIIGVAQKGMSFTGAVQTYTMLTIGDGLVTQVPALLISTATGVLVTRATSDASFGRDLTRQFLNYPKVWILVAGILLILGLIPAMPNILFLCLAAAAGYLSYGMIRKEKQKAAVEQEKAAVKQAREQRKEPENVFSYFQVDTLEIEIGYNLIPLTNEGQGGDLLQRLAATRRQCASEMGIYVRPIRIRDNLQLKPNAYSFKLRGVEIAGGELMPGHFLAMDPLGQDMEIKGTPTTEPTFGLPAWWVTAEDRDQAEMNGFTVVDCSTVLVTHLTEIIKLHAHELLGRQETKELLDVVKEKNPVVVEELVPDLLTLGEVQKILQNLLKERVPIKDLAGIMEALADGARLSKDPDYLTETARQALSRTICRQYTGEGEKISVITLHPKIEQAIADSIEPTHLGSYPVIEPQMARGILDQLKDQVEKFSLKGLPPVILCSSRSRLPFKRFTERILPNLTVLSLNEIAPGIEVEAVGTVMVD</sequence>
<dbReference type="InterPro" id="IPR001712">
    <property type="entry name" value="T3SS_FHIPEP"/>
</dbReference>
<evidence type="ECO:0000256" key="5">
    <source>
        <dbReference type="ARBA" id="ARBA00022989"/>
    </source>
</evidence>
<dbReference type="InterPro" id="IPR042196">
    <property type="entry name" value="FHIPEP_4"/>
</dbReference>
<keyword evidence="7" id="KW-1006">Bacterial flagellum protein export</keyword>
<dbReference type="Gene3D" id="3.40.30.60">
    <property type="entry name" value="FHIPEP family, domain 1"/>
    <property type="match status" value="1"/>
</dbReference>
<evidence type="ECO:0000313" key="9">
    <source>
        <dbReference type="Proteomes" id="UP000054705"/>
    </source>
</evidence>
<evidence type="ECO:0000313" key="8">
    <source>
        <dbReference type="EMBL" id="KUK83304.1"/>
    </source>
</evidence>
<dbReference type="PRINTS" id="PR00949">
    <property type="entry name" value="TYPE3IMAPROT"/>
</dbReference>
<comment type="similarity">
    <text evidence="2 7">Belongs to the FHIPEP (flagella/HR/invasion proteins export pore) family.</text>
</comment>
<dbReference type="InterPro" id="IPR006301">
    <property type="entry name" value="FlhA"/>
</dbReference>
<dbReference type="PROSITE" id="PS00994">
    <property type="entry name" value="FHIPEP"/>
    <property type="match status" value="1"/>
</dbReference>
<dbReference type="NCBIfam" id="TIGR01398">
    <property type="entry name" value="FlhA"/>
    <property type="match status" value="1"/>
</dbReference>
<comment type="subcellular location">
    <subcellularLocation>
        <location evidence="1 7">Cell membrane</location>
        <topology evidence="1 7">Multi-pass membrane protein</topology>
    </subcellularLocation>
</comment>
<gene>
    <name evidence="7" type="primary">flhA</name>
    <name evidence="8" type="ORF">XD97_0217</name>
</gene>
<evidence type="ECO:0000256" key="6">
    <source>
        <dbReference type="ARBA" id="ARBA00023136"/>
    </source>
</evidence>
<dbReference type="GO" id="GO:0009306">
    <property type="term" value="P:protein secretion"/>
    <property type="evidence" value="ECO:0007669"/>
    <property type="project" value="InterPro"/>
</dbReference>
<dbReference type="AlphaFoldDB" id="A0A117M445"/>
<keyword evidence="8" id="KW-0969">Cilium</keyword>
<keyword evidence="8" id="KW-0966">Cell projection</keyword>
<dbReference type="Gene3D" id="1.10.8.540">
    <property type="entry name" value="FHIPEP family, domain 3"/>
    <property type="match status" value="1"/>
</dbReference>
<keyword evidence="7" id="KW-1005">Bacterial flagellum biogenesis</keyword>
<dbReference type="InterPro" id="IPR042193">
    <property type="entry name" value="FHIPEP_3"/>
</dbReference>
<keyword evidence="5 7" id="KW-1133">Transmembrane helix</keyword>
<comment type="caution">
    <text evidence="8">The sequence shown here is derived from an EMBL/GenBank/DDBJ whole genome shotgun (WGS) entry which is preliminary data.</text>
</comment>
<dbReference type="InterPro" id="IPR042194">
    <property type="entry name" value="FHIPEP_1"/>
</dbReference>
<accession>A0A117M445</accession>